<dbReference type="InterPro" id="IPR050291">
    <property type="entry name" value="CDF_Transporter"/>
</dbReference>
<dbReference type="RefSeq" id="WP_002951473.1">
    <property type="nucleotide sequence ID" value="NZ_AOTD01000101.1"/>
</dbReference>
<keyword evidence="5 7" id="KW-1133">Transmembrane helix</keyword>
<dbReference type="STRING" id="1073353.H740_03938"/>
<dbReference type="Pfam" id="PF01545">
    <property type="entry name" value="Cation_efflux"/>
    <property type="match status" value="1"/>
</dbReference>
<feature type="non-terminal residue" evidence="9">
    <location>
        <position position="94"/>
    </location>
</feature>
<dbReference type="Gene3D" id="1.20.1510.10">
    <property type="entry name" value="Cation efflux protein transmembrane domain"/>
    <property type="match status" value="1"/>
</dbReference>
<keyword evidence="3" id="KW-0813">Transport</keyword>
<keyword evidence="4 7" id="KW-0812">Transmembrane</keyword>
<name>M3I2T8_9BACT</name>
<dbReference type="InterPro" id="IPR002524">
    <property type="entry name" value="Cation_efflux"/>
</dbReference>
<evidence type="ECO:0000313" key="10">
    <source>
        <dbReference type="Proteomes" id="UP000011782"/>
    </source>
</evidence>
<dbReference type="PANTHER" id="PTHR43840:SF15">
    <property type="entry name" value="MITOCHONDRIAL METAL TRANSPORTER 1-RELATED"/>
    <property type="match status" value="1"/>
</dbReference>
<gene>
    <name evidence="9" type="ORF">H740_03938</name>
</gene>
<comment type="subcellular location">
    <subcellularLocation>
        <location evidence="1">Membrane</location>
        <topology evidence="1">Multi-pass membrane protein</topology>
    </subcellularLocation>
</comment>
<dbReference type="GO" id="GO:0016020">
    <property type="term" value="C:membrane"/>
    <property type="evidence" value="ECO:0007669"/>
    <property type="project" value="UniProtKB-SubCell"/>
</dbReference>
<evidence type="ECO:0000256" key="5">
    <source>
        <dbReference type="ARBA" id="ARBA00022989"/>
    </source>
</evidence>
<proteinExistence type="inferred from homology"/>
<feature type="transmembrane region" description="Helical" evidence="7">
    <location>
        <begin position="12"/>
        <end position="34"/>
    </location>
</feature>
<dbReference type="EMBL" id="AOTD01000101">
    <property type="protein sequence ID" value="EMG30929.1"/>
    <property type="molecule type" value="Genomic_DNA"/>
</dbReference>
<dbReference type="GO" id="GO:0008324">
    <property type="term" value="F:monoatomic cation transmembrane transporter activity"/>
    <property type="evidence" value="ECO:0007669"/>
    <property type="project" value="InterPro"/>
</dbReference>
<evidence type="ECO:0000256" key="6">
    <source>
        <dbReference type="ARBA" id="ARBA00023136"/>
    </source>
</evidence>
<evidence type="ECO:0000256" key="3">
    <source>
        <dbReference type="ARBA" id="ARBA00022448"/>
    </source>
</evidence>
<evidence type="ECO:0000256" key="4">
    <source>
        <dbReference type="ARBA" id="ARBA00022692"/>
    </source>
</evidence>
<organism evidence="9 10">
    <name type="scientific">Campylobacter showae CC57C</name>
    <dbReference type="NCBI Taxonomy" id="1073353"/>
    <lineage>
        <taxon>Bacteria</taxon>
        <taxon>Pseudomonadati</taxon>
        <taxon>Campylobacterota</taxon>
        <taxon>Epsilonproteobacteria</taxon>
        <taxon>Campylobacterales</taxon>
        <taxon>Campylobacteraceae</taxon>
        <taxon>Campylobacter</taxon>
    </lineage>
</organism>
<evidence type="ECO:0000259" key="8">
    <source>
        <dbReference type="Pfam" id="PF01545"/>
    </source>
</evidence>
<dbReference type="PANTHER" id="PTHR43840">
    <property type="entry name" value="MITOCHONDRIAL METAL TRANSPORTER 1-RELATED"/>
    <property type="match status" value="1"/>
</dbReference>
<reference evidence="9 10" key="1">
    <citation type="submission" date="2013-02" db="EMBL/GenBank/DDBJ databases">
        <title>Co-occurrence of anaerobic bacteria in colorectal carcinomas.</title>
        <authorList>
            <person name="Holt R.A."/>
            <person name="Warren R.L."/>
            <person name="Allen-Vercoe E."/>
            <person name="Pleasance S."/>
            <person name="Freeman D.J."/>
            <person name="Watson P."/>
            <person name="Moore R."/>
            <person name="Cochrane K."/>
        </authorList>
    </citation>
    <scope>NUCLEOTIDE SEQUENCE [LARGE SCALE GENOMIC DNA]</scope>
    <source>
        <strain evidence="9 10">CC57C</strain>
    </source>
</reference>
<evidence type="ECO:0000256" key="2">
    <source>
        <dbReference type="ARBA" id="ARBA00008114"/>
    </source>
</evidence>
<comment type="similarity">
    <text evidence="2">Belongs to the cation diffusion facilitator (CDF) transporter (TC 2.A.4) family.</text>
</comment>
<dbReference type="InterPro" id="IPR027469">
    <property type="entry name" value="Cation_efflux_TMD_sf"/>
</dbReference>
<protein>
    <submittedName>
        <fullName evidence="9">MMT1 protein</fullName>
    </submittedName>
</protein>
<sequence length="94" mass="10089">MMDFKDGKREKTIIKTALIGIVTNFFLAGTKIFIAMVSNSVALISDAVNNLSDAGSSIITIFGSKLASKMPDEDHPYGYGRTEYIGGLIVSVIV</sequence>
<keyword evidence="6 7" id="KW-0472">Membrane</keyword>
<accession>M3I2T8</accession>
<dbReference type="AlphaFoldDB" id="M3I2T8"/>
<evidence type="ECO:0000256" key="7">
    <source>
        <dbReference type="SAM" id="Phobius"/>
    </source>
</evidence>
<dbReference type="SUPFAM" id="SSF161111">
    <property type="entry name" value="Cation efflux protein transmembrane domain-like"/>
    <property type="match status" value="1"/>
</dbReference>
<feature type="domain" description="Cation efflux protein transmembrane" evidence="8">
    <location>
        <begin position="18"/>
        <end position="93"/>
    </location>
</feature>
<comment type="caution">
    <text evidence="9">The sequence shown here is derived from an EMBL/GenBank/DDBJ whole genome shotgun (WGS) entry which is preliminary data.</text>
</comment>
<dbReference type="Proteomes" id="UP000011782">
    <property type="component" value="Unassembled WGS sequence"/>
</dbReference>
<evidence type="ECO:0000313" key="9">
    <source>
        <dbReference type="EMBL" id="EMG30929.1"/>
    </source>
</evidence>
<dbReference type="InterPro" id="IPR058533">
    <property type="entry name" value="Cation_efflux_TM"/>
</dbReference>
<evidence type="ECO:0000256" key="1">
    <source>
        <dbReference type="ARBA" id="ARBA00004141"/>
    </source>
</evidence>
<dbReference type="NCBIfam" id="TIGR01297">
    <property type="entry name" value="CDF"/>
    <property type="match status" value="1"/>
</dbReference>